<accession>U6L631</accession>
<keyword evidence="2" id="KW-1185">Reference proteome</keyword>
<proteinExistence type="predicted"/>
<dbReference type="VEuPathDB" id="ToxoDB:ETH2_1505900"/>
<name>U6L631_EIMTE</name>
<dbReference type="AlphaFoldDB" id="U6L631"/>
<evidence type="ECO:0000313" key="2">
    <source>
        <dbReference type="Proteomes" id="UP000030747"/>
    </source>
</evidence>
<dbReference type="VEuPathDB" id="ToxoDB:ETH_00034175"/>
<dbReference type="Proteomes" id="UP000030747">
    <property type="component" value="Unassembled WGS sequence"/>
</dbReference>
<protein>
    <submittedName>
        <fullName evidence="1">Uncharacterized protein</fullName>
    </submittedName>
</protein>
<dbReference type="GeneID" id="25255901"/>
<dbReference type="InterPro" id="IPR027417">
    <property type="entry name" value="P-loop_NTPase"/>
</dbReference>
<gene>
    <name evidence="1" type="ORF">ETH_00034175</name>
</gene>
<sequence>MAAMNKPTFDAILTHAVESCSSSSSSSSSFVPGEHQGVYSTVSPSAAAAAAGGAAGASGGAAAAAPAAADPAAAAAATAAAAAAAATRLRPVLVFVASRRQTRLTARELIALQHMSDSGISFLCLKTQQQQTAYANALKKVKRPHAPCARSERLRSQRSRA</sequence>
<dbReference type="RefSeq" id="XP_013235406.1">
    <property type="nucleotide sequence ID" value="XM_013379952.1"/>
</dbReference>
<evidence type="ECO:0000313" key="1">
    <source>
        <dbReference type="EMBL" id="CDJ44658.1"/>
    </source>
</evidence>
<organism evidence="1 2">
    <name type="scientific">Eimeria tenella</name>
    <name type="common">Coccidian parasite</name>
    <dbReference type="NCBI Taxonomy" id="5802"/>
    <lineage>
        <taxon>Eukaryota</taxon>
        <taxon>Sar</taxon>
        <taxon>Alveolata</taxon>
        <taxon>Apicomplexa</taxon>
        <taxon>Conoidasida</taxon>
        <taxon>Coccidia</taxon>
        <taxon>Eucoccidiorida</taxon>
        <taxon>Eimeriorina</taxon>
        <taxon>Eimeriidae</taxon>
        <taxon>Eimeria</taxon>
    </lineage>
</organism>
<dbReference type="EMBL" id="HG677441">
    <property type="protein sequence ID" value="CDJ44658.1"/>
    <property type="molecule type" value="Genomic_DNA"/>
</dbReference>
<dbReference type="Gene3D" id="3.40.50.300">
    <property type="entry name" value="P-loop containing nucleotide triphosphate hydrolases"/>
    <property type="match status" value="1"/>
</dbReference>
<reference evidence="1" key="1">
    <citation type="submission" date="2013-10" db="EMBL/GenBank/DDBJ databases">
        <title>Genomic analysis of the causative agents of coccidiosis in chickens.</title>
        <authorList>
            <person name="Reid A.J."/>
            <person name="Blake D."/>
            <person name="Billington K."/>
            <person name="Browne H."/>
            <person name="Dunn M."/>
            <person name="Hung S."/>
            <person name="Kawahara F."/>
            <person name="Miranda-Saavedra D."/>
            <person name="Mourier T."/>
            <person name="Nagra H."/>
            <person name="Otto T.D."/>
            <person name="Rawlings N."/>
            <person name="Sanchez A."/>
            <person name="Sanders M."/>
            <person name="Subramaniam C."/>
            <person name="Tay Y."/>
            <person name="Dear P."/>
            <person name="Doerig C."/>
            <person name="Gruber A."/>
            <person name="Parkinson J."/>
            <person name="Shirley M."/>
            <person name="Wan K.L."/>
            <person name="Berriman M."/>
            <person name="Tomley F."/>
            <person name="Pain A."/>
        </authorList>
    </citation>
    <scope>NUCLEOTIDE SEQUENCE [LARGE SCALE GENOMIC DNA]</scope>
    <source>
        <strain evidence="1">Houghton</strain>
    </source>
</reference>
<reference evidence="1" key="2">
    <citation type="submission" date="2013-10" db="EMBL/GenBank/DDBJ databases">
        <authorList>
            <person name="Aslett M."/>
        </authorList>
    </citation>
    <scope>NUCLEOTIDE SEQUENCE [LARGE SCALE GENOMIC DNA]</scope>
    <source>
        <strain evidence="1">Houghton</strain>
    </source>
</reference>
<dbReference type="OrthoDB" id="5575at2759"/>